<dbReference type="PANTHER" id="PTHR43214">
    <property type="entry name" value="TWO-COMPONENT RESPONSE REGULATOR"/>
    <property type="match status" value="1"/>
</dbReference>
<evidence type="ECO:0000259" key="5">
    <source>
        <dbReference type="PROSITE" id="PS50110"/>
    </source>
</evidence>
<dbReference type="InterPro" id="IPR036388">
    <property type="entry name" value="WH-like_DNA-bd_sf"/>
</dbReference>
<dbReference type="Gene3D" id="1.10.10.10">
    <property type="entry name" value="Winged helix-like DNA-binding domain superfamily/Winged helix DNA-binding domain"/>
    <property type="match status" value="1"/>
</dbReference>
<dbReference type="Gene3D" id="3.40.50.2300">
    <property type="match status" value="1"/>
</dbReference>
<dbReference type="InterPro" id="IPR000792">
    <property type="entry name" value="Tscrpt_reg_LuxR_C"/>
</dbReference>
<dbReference type="Pfam" id="PF00196">
    <property type="entry name" value="GerE"/>
    <property type="match status" value="1"/>
</dbReference>
<dbReference type="GO" id="GO:0003677">
    <property type="term" value="F:DNA binding"/>
    <property type="evidence" value="ECO:0007669"/>
    <property type="project" value="UniProtKB-KW"/>
</dbReference>
<comment type="caution">
    <text evidence="6">The sequence shown here is derived from an EMBL/GenBank/DDBJ whole genome shotgun (WGS) entry which is preliminary data.</text>
</comment>
<feature type="modified residue" description="4-aspartylphosphate" evidence="3">
    <location>
        <position position="76"/>
    </location>
</feature>
<evidence type="ECO:0000256" key="3">
    <source>
        <dbReference type="PROSITE-ProRule" id="PRU00169"/>
    </source>
</evidence>
<dbReference type="EMBL" id="JAGIOB010000001">
    <property type="protein sequence ID" value="MBP2417339.1"/>
    <property type="molecule type" value="Genomic_DNA"/>
</dbReference>
<evidence type="ECO:0000256" key="2">
    <source>
        <dbReference type="ARBA" id="ARBA00023125"/>
    </source>
</evidence>
<gene>
    <name evidence="6" type="ORF">JOF54_002261</name>
</gene>
<dbReference type="PROSITE" id="PS50110">
    <property type="entry name" value="RESPONSE_REGULATORY"/>
    <property type="match status" value="1"/>
</dbReference>
<dbReference type="PROSITE" id="PS50043">
    <property type="entry name" value="HTH_LUXR_2"/>
    <property type="match status" value="1"/>
</dbReference>
<dbReference type="InterPro" id="IPR011006">
    <property type="entry name" value="CheY-like_superfamily"/>
</dbReference>
<dbReference type="SUPFAM" id="SSF46894">
    <property type="entry name" value="C-terminal effector domain of the bipartite response regulators"/>
    <property type="match status" value="1"/>
</dbReference>
<dbReference type="InterPro" id="IPR058245">
    <property type="entry name" value="NreC/VraR/RcsB-like_REC"/>
</dbReference>
<reference evidence="6 7" key="1">
    <citation type="submission" date="2021-03" db="EMBL/GenBank/DDBJ databases">
        <title>Sequencing the genomes of 1000 actinobacteria strains.</title>
        <authorList>
            <person name="Klenk H.-P."/>
        </authorList>
    </citation>
    <scope>NUCLEOTIDE SEQUENCE [LARGE SCALE GENOMIC DNA]</scope>
    <source>
        <strain evidence="6 7">DSM 12936</strain>
    </source>
</reference>
<name>A0ABS4Z8G1_9ACTN</name>
<keyword evidence="2 6" id="KW-0238">DNA-binding</keyword>
<dbReference type="InterPro" id="IPR016032">
    <property type="entry name" value="Sig_transdc_resp-reg_C-effctor"/>
</dbReference>
<accession>A0ABS4Z8G1</accession>
<evidence type="ECO:0000256" key="1">
    <source>
        <dbReference type="ARBA" id="ARBA00022553"/>
    </source>
</evidence>
<protein>
    <submittedName>
        <fullName evidence="6">DNA-binding NarL/FixJ family response regulator</fullName>
    </submittedName>
</protein>
<organism evidence="6 7">
    <name type="scientific">Microlunatus capsulatus</name>
    <dbReference type="NCBI Taxonomy" id="99117"/>
    <lineage>
        <taxon>Bacteria</taxon>
        <taxon>Bacillati</taxon>
        <taxon>Actinomycetota</taxon>
        <taxon>Actinomycetes</taxon>
        <taxon>Propionibacteriales</taxon>
        <taxon>Propionibacteriaceae</taxon>
        <taxon>Microlunatus</taxon>
    </lineage>
</organism>
<dbReference type="SMART" id="SM00421">
    <property type="entry name" value="HTH_LUXR"/>
    <property type="match status" value="1"/>
</dbReference>
<feature type="domain" description="HTH luxR-type" evidence="4">
    <location>
        <begin position="160"/>
        <end position="225"/>
    </location>
</feature>
<keyword evidence="7" id="KW-1185">Reference proteome</keyword>
<evidence type="ECO:0000313" key="6">
    <source>
        <dbReference type="EMBL" id="MBP2417339.1"/>
    </source>
</evidence>
<dbReference type="Pfam" id="PF00072">
    <property type="entry name" value="Response_reg"/>
    <property type="match status" value="1"/>
</dbReference>
<dbReference type="InterPro" id="IPR001789">
    <property type="entry name" value="Sig_transdc_resp-reg_receiver"/>
</dbReference>
<dbReference type="CDD" id="cd06170">
    <property type="entry name" value="LuxR_C_like"/>
    <property type="match status" value="1"/>
</dbReference>
<keyword evidence="1 3" id="KW-0597">Phosphoprotein</keyword>
<dbReference type="SUPFAM" id="SSF52172">
    <property type="entry name" value="CheY-like"/>
    <property type="match status" value="1"/>
</dbReference>
<proteinExistence type="predicted"/>
<sequence>MSDGGTRDARALAAPGLDEVRDETTVLVVDDHQCFSDLLTAALSAVAGFRCLGTAASAAEGVATAARLRPDVVVMDIQMPGTDGLAATRRLRQASPGTAVAVVTAHTDGEWVARAAQAGASAFIPKGGSLAEMVDLLRRARPGRMEVAPSLRRTAPAPTSAAGPDALTARELEVLGYIGQGLQAKSVAKVMGISVHTCRGYIKTVYAKLHVSSRIEAVNRARQLQLLDS</sequence>
<dbReference type="RefSeq" id="WP_210055745.1">
    <property type="nucleotide sequence ID" value="NZ_BAAAMH010000005.1"/>
</dbReference>
<evidence type="ECO:0000313" key="7">
    <source>
        <dbReference type="Proteomes" id="UP000758168"/>
    </source>
</evidence>
<dbReference type="PRINTS" id="PR00038">
    <property type="entry name" value="HTHLUXR"/>
</dbReference>
<dbReference type="Proteomes" id="UP000758168">
    <property type="component" value="Unassembled WGS sequence"/>
</dbReference>
<dbReference type="SMART" id="SM00448">
    <property type="entry name" value="REC"/>
    <property type="match status" value="1"/>
</dbReference>
<feature type="domain" description="Response regulatory" evidence="5">
    <location>
        <begin position="25"/>
        <end position="141"/>
    </location>
</feature>
<dbReference type="InterPro" id="IPR039420">
    <property type="entry name" value="WalR-like"/>
</dbReference>
<evidence type="ECO:0000259" key="4">
    <source>
        <dbReference type="PROSITE" id="PS50043"/>
    </source>
</evidence>
<dbReference type="CDD" id="cd17535">
    <property type="entry name" value="REC_NarL-like"/>
    <property type="match status" value="1"/>
</dbReference>
<dbReference type="PANTHER" id="PTHR43214:SF42">
    <property type="entry name" value="TRANSCRIPTIONAL REGULATORY PROTEIN DESR"/>
    <property type="match status" value="1"/>
</dbReference>